<dbReference type="STRING" id="400682.A0A1X7VMH8"/>
<dbReference type="EC" id="2.3.1.97" evidence="2 5"/>
<dbReference type="AlphaFoldDB" id="A0A1X7VMH8"/>
<dbReference type="EnsemblMetazoa" id="Aqu2.1.41084_001">
    <property type="protein sequence ID" value="Aqu2.1.41084_001"/>
    <property type="gene ID" value="Aqu2.1.41084"/>
</dbReference>
<dbReference type="InParanoid" id="A0A1X7VMH8"/>
<evidence type="ECO:0000256" key="1">
    <source>
        <dbReference type="ARBA" id="ARBA00009469"/>
    </source>
</evidence>
<evidence type="ECO:0000256" key="2">
    <source>
        <dbReference type="ARBA" id="ARBA00012923"/>
    </source>
</evidence>
<dbReference type="PIRSF" id="PIRSF015892">
    <property type="entry name" value="N-myristl_transf"/>
    <property type="match status" value="1"/>
</dbReference>
<feature type="region of interest" description="Disordered" evidence="7">
    <location>
        <begin position="1"/>
        <end position="49"/>
    </location>
</feature>
<evidence type="ECO:0000313" key="10">
    <source>
        <dbReference type="EnsemblMetazoa" id="Aqu2.1.41084_001"/>
    </source>
</evidence>
<evidence type="ECO:0000259" key="8">
    <source>
        <dbReference type="Pfam" id="PF01233"/>
    </source>
</evidence>
<dbReference type="PROSITE" id="PS00975">
    <property type="entry name" value="NMT_1"/>
    <property type="match status" value="1"/>
</dbReference>
<dbReference type="Gene3D" id="3.40.630.170">
    <property type="match status" value="1"/>
</dbReference>
<feature type="domain" description="Glycylpeptide N-tetradecanoyltransferase N-terminal" evidence="8">
    <location>
        <begin position="103"/>
        <end position="257"/>
    </location>
</feature>
<protein>
    <recommendedName>
        <fullName evidence="2 5">Glycylpeptide N-tetradecanoyltransferase</fullName>
        <ecNumber evidence="2 5">2.3.1.97</ecNumber>
    </recommendedName>
</protein>
<proteinExistence type="inferred from homology"/>
<dbReference type="eggNOG" id="KOG2779">
    <property type="taxonomic scope" value="Eukaryota"/>
</dbReference>
<dbReference type="Proteomes" id="UP000007879">
    <property type="component" value="Unassembled WGS sequence"/>
</dbReference>
<dbReference type="SUPFAM" id="SSF55729">
    <property type="entry name" value="Acyl-CoA N-acyltransferases (Nat)"/>
    <property type="match status" value="2"/>
</dbReference>
<keyword evidence="3 5" id="KW-0808">Transferase</keyword>
<feature type="domain" description="Glycylpeptide N-tetradecanoyltransferase C-terminal" evidence="9">
    <location>
        <begin position="271"/>
        <end position="453"/>
    </location>
</feature>
<organism evidence="10">
    <name type="scientific">Amphimedon queenslandica</name>
    <name type="common">Sponge</name>
    <dbReference type="NCBI Taxonomy" id="400682"/>
    <lineage>
        <taxon>Eukaryota</taxon>
        <taxon>Metazoa</taxon>
        <taxon>Porifera</taxon>
        <taxon>Demospongiae</taxon>
        <taxon>Heteroscleromorpha</taxon>
        <taxon>Haplosclerida</taxon>
        <taxon>Niphatidae</taxon>
        <taxon>Amphimedon</taxon>
    </lineage>
</organism>
<dbReference type="GO" id="GO:0004379">
    <property type="term" value="F:glycylpeptide N-tetradecanoyltransferase activity"/>
    <property type="evidence" value="ECO:0007669"/>
    <property type="project" value="UniProtKB-EC"/>
</dbReference>
<dbReference type="EnsemblMetazoa" id="XM_003383626.3">
    <property type="protein sequence ID" value="XP_003383674.1"/>
    <property type="gene ID" value="LOC100637114"/>
</dbReference>
<dbReference type="InterPro" id="IPR016181">
    <property type="entry name" value="Acyl_CoA_acyltransferase"/>
</dbReference>
<comment type="similarity">
    <text evidence="1 6">Belongs to the NMT family.</text>
</comment>
<accession>A0A1X7VMH8</accession>
<evidence type="ECO:0000256" key="4">
    <source>
        <dbReference type="ARBA" id="ARBA00023315"/>
    </source>
</evidence>
<keyword evidence="11" id="KW-1185">Reference proteome</keyword>
<evidence type="ECO:0000259" key="9">
    <source>
        <dbReference type="Pfam" id="PF02799"/>
    </source>
</evidence>
<dbReference type="InterPro" id="IPR022678">
    <property type="entry name" value="NMT_CS"/>
</dbReference>
<gene>
    <name evidence="10" type="primary">100637114</name>
</gene>
<sequence length="461" mass="53437">MAEASVPRGEEGPEEEGETVETTSPNDKKKRKKKDKKGGARGAESSALPKSVIDESQILTTRKLQEIITNLSIQEQPRGHEFWDTQPVPKFDETVTDAGPIEQDKEHVRSEPFTLPDKFYWDNVDLTDDAQLTELYKLLNENYVEDDDNMFRFDYSCEFLRWALQPPGWLPQWHCGVRVEGNKKLVGFISAIPATVRIRDHTQVLVEINFLCVHKRLRSKRVAPVLIKEITRRVNFEGIFQAVYTAGILLPKPVAVCRYWHRSINPKKLVEVQFSSLHRRMTLQRMLRLYRLPDETKTPGLRLMEPRDVPAVHRLFGQYMSRFDLVPVFQTEEEISHWFFPRSDIVYTYVVEDPATKELTDFVSFYNLPSSVVNHPVHKTLKACYSFYNISTKTPFKELLYDALVLSKKCGADVFNALDIMDNEPVFEELKFGIGDGNLHYYLYNWKCPEIEAKKIGLVLQ</sequence>
<evidence type="ECO:0000256" key="3">
    <source>
        <dbReference type="ARBA" id="ARBA00022679"/>
    </source>
</evidence>
<dbReference type="InterPro" id="IPR022676">
    <property type="entry name" value="NMT_N"/>
</dbReference>
<keyword evidence="4 5" id="KW-0012">Acyltransferase</keyword>
<dbReference type="FunFam" id="3.40.630.30:FF:000042">
    <property type="entry name" value="Glycylpeptide N-tetradecanoyltransferase"/>
    <property type="match status" value="1"/>
</dbReference>
<dbReference type="Pfam" id="PF01233">
    <property type="entry name" value="NMT"/>
    <property type="match status" value="1"/>
</dbReference>
<reference evidence="10" key="2">
    <citation type="submission" date="2017-05" db="UniProtKB">
        <authorList>
            <consortium name="EnsemblMetazoa"/>
        </authorList>
    </citation>
    <scope>IDENTIFICATION</scope>
</reference>
<dbReference type="PROSITE" id="PS00976">
    <property type="entry name" value="NMT_2"/>
    <property type="match status" value="1"/>
</dbReference>
<dbReference type="GO" id="GO:0005737">
    <property type="term" value="C:cytoplasm"/>
    <property type="evidence" value="ECO:0007669"/>
    <property type="project" value="TreeGrafter"/>
</dbReference>
<dbReference type="OMA" id="GWKRDWH"/>
<dbReference type="OrthoDB" id="60315at2759"/>
<dbReference type="KEGG" id="aqu:100637114"/>
<reference evidence="11" key="1">
    <citation type="journal article" date="2010" name="Nature">
        <title>The Amphimedon queenslandica genome and the evolution of animal complexity.</title>
        <authorList>
            <person name="Srivastava M."/>
            <person name="Simakov O."/>
            <person name="Chapman J."/>
            <person name="Fahey B."/>
            <person name="Gauthier M.E."/>
            <person name="Mitros T."/>
            <person name="Richards G.S."/>
            <person name="Conaco C."/>
            <person name="Dacre M."/>
            <person name="Hellsten U."/>
            <person name="Larroux C."/>
            <person name="Putnam N.H."/>
            <person name="Stanke M."/>
            <person name="Adamska M."/>
            <person name="Darling A."/>
            <person name="Degnan S.M."/>
            <person name="Oakley T.H."/>
            <person name="Plachetzki D.C."/>
            <person name="Zhai Y."/>
            <person name="Adamski M."/>
            <person name="Calcino A."/>
            <person name="Cummins S.F."/>
            <person name="Goodstein D.M."/>
            <person name="Harris C."/>
            <person name="Jackson D.J."/>
            <person name="Leys S.P."/>
            <person name="Shu S."/>
            <person name="Woodcroft B.J."/>
            <person name="Vervoort M."/>
            <person name="Kosik K.S."/>
            <person name="Manning G."/>
            <person name="Degnan B.M."/>
            <person name="Rokhsar D.S."/>
        </authorList>
    </citation>
    <scope>NUCLEOTIDE SEQUENCE [LARGE SCALE GENOMIC DNA]</scope>
</reference>
<dbReference type="PANTHER" id="PTHR11377">
    <property type="entry name" value="N-MYRISTOYL TRANSFERASE"/>
    <property type="match status" value="1"/>
</dbReference>
<dbReference type="InterPro" id="IPR022677">
    <property type="entry name" value="NMT_C"/>
</dbReference>
<dbReference type="FunCoup" id="A0A1X7VMH8">
    <property type="interactions" value="933"/>
</dbReference>
<dbReference type="PANTHER" id="PTHR11377:SF5">
    <property type="entry name" value="GLYCYLPEPTIDE N-TETRADECANOYLTRANSFERASE"/>
    <property type="match status" value="1"/>
</dbReference>
<evidence type="ECO:0000256" key="5">
    <source>
        <dbReference type="RuleBase" id="RU000586"/>
    </source>
</evidence>
<comment type="catalytic activity">
    <reaction evidence="5">
        <text>N-terminal glycyl-[protein] + tetradecanoyl-CoA = N-tetradecanoylglycyl-[protein] + CoA + H(+)</text>
        <dbReference type="Rhea" id="RHEA:15521"/>
        <dbReference type="Rhea" id="RHEA-COMP:12666"/>
        <dbReference type="Rhea" id="RHEA-COMP:12667"/>
        <dbReference type="ChEBI" id="CHEBI:15378"/>
        <dbReference type="ChEBI" id="CHEBI:57287"/>
        <dbReference type="ChEBI" id="CHEBI:57385"/>
        <dbReference type="ChEBI" id="CHEBI:64723"/>
        <dbReference type="ChEBI" id="CHEBI:133050"/>
        <dbReference type="EC" id="2.3.1.97"/>
    </reaction>
</comment>
<name>A0A1X7VMH8_AMPQE</name>
<evidence type="ECO:0000313" key="11">
    <source>
        <dbReference type="Proteomes" id="UP000007879"/>
    </source>
</evidence>
<dbReference type="InterPro" id="IPR000903">
    <property type="entry name" value="NMT"/>
</dbReference>
<dbReference type="FunFam" id="3.40.630.170:FF:000001">
    <property type="entry name" value="Glycylpeptide N-tetradecanoyltransferase"/>
    <property type="match status" value="1"/>
</dbReference>
<dbReference type="Pfam" id="PF02799">
    <property type="entry name" value="NMT_C"/>
    <property type="match status" value="1"/>
</dbReference>
<evidence type="ECO:0000256" key="7">
    <source>
        <dbReference type="SAM" id="MobiDB-lite"/>
    </source>
</evidence>
<comment type="function">
    <text evidence="5">Adds a myristoyl group to the N-terminal glycine residue of certain cellular proteins.</text>
</comment>
<evidence type="ECO:0000256" key="6">
    <source>
        <dbReference type="RuleBase" id="RU004178"/>
    </source>
</evidence>